<evidence type="ECO:0000313" key="4">
    <source>
        <dbReference type="EMBL" id="SNU79557.1"/>
    </source>
</evidence>
<evidence type="ECO:0000256" key="1">
    <source>
        <dbReference type="SAM" id="Phobius"/>
    </source>
</evidence>
<sequence>MSNEKHDATGYWKANVRLIFTCLIVWAICSYGFAIWLRPLLASIQVGGSDLGFWFAQQGSILTFIAIIFFYSWRMNKIDAEFGVHEE</sequence>
<dbReference type="KEGG" id="nzo:SAMEA4504057_1060"/>
<evidence type="ECO:0000313" key="5">
    <source>
        <dbReference type="EMBL" id="SUA36444.1"/>
    </source>
</evidence>
<gene>
    <name evidence="3" type="ORF">BWD10_03805</name>
    <name evidence="5" type="ORF">NCTC12229_00859</name>
    <name evidence="4" type="ORF">SAMEA4504057_01060</name>
</gene>
<dbReference type="EMBL" id="UGRS01000001">
    <property type="protein sequence ID" value="SUA36444.1"/>
    <property type="molecule type" value="Genomic_DNA"/>
</dbReference>
<evidence type="ECO:0000313" key="7">
    <source>
        <dbReference type="Proteomes" id="UP000215033"/>
    </source>
</evidence>
<evidence type="ECO:0000313" key="3">
    <source>
        <dbReference type="EMBL" id="OSI10595.1"/>
    </source>
</evidence>
<protein>
    <submittedName>
        <fullName evidence="5">Predicted membrane protein</fullName>
    </submittedName>
</protein>
<evidence type="ECO:0000313" key="6">
    <source>
        <dbReference type="Proteomes" id="UP000193466"/>
    </source>
</evidence>
<dbReference type="EMBL" id="LT906434">
    <property type="protein sequence ID" value="SNU79557.1"/>
    <property type="molecule type" value="Genomic_DNA"/>
</dbReference>
<dbReference type="AlphaFoldDB" id="A0A1X3CSL7"/>
<reference evidence="5 8" key="3">
    <citation type="submission" date="2018-06" db="EMBL/GenBank/DDBJ databases">
        <authorList>
            <consortium name="Pathogen Informatics"/>
            <person name="Doyle S."/>
        </authorList>
    </citation>
    <scope>NUCLEOTIDE SEQUENCE [LARGE SCALE GENOMIC DNA]</scope>
    <source>
        <strain evidence="5 8">NCTC12229</strain>
    </source>
</reference>
<keyword evidence="6" id="KW-1185">Reference proteome</keyword>
<dbReference type="Pfam" id="PF13937">
    <property type="entry name" value="DUF4212"/>
    <property type="match status" value="1"/>
</dbReference>
<dbReference type="STRING" id="326523.BWD10_03805"/>
<feature type="domain" description="Sodium symporter small subunit" evidence="2">
    <location>
        <begin position="9"/>
        <end position="85"/>
    </location>
</feature>
<keyword evidence="1" id="KW-0472">Membrane</keyword>
<reference evidence="3 6" key="1">
    <citation type="submission" date="2017-01" db="EMBL/GenBank/DDBJ databases">
        <authorList>
            <person name="Wolfgang W.J."/>
            <person name="Cole J."/>
            <person name="Wroblewski D."/>
            <person name="Mcginnis J."/>
            <person name="Musser K.A."/>
        </authorList>
    </citation>
    <scope>NUCLEOTIDE SEQUENCE [LARGE SCALE GENOMIC DNA]</scope>
    <source>
        <strain evidence="3 6">DSM 21643</strain>
    </source>
</reference>
<dbReference type="OrthoDB" id="9797746at2"/>
<dbReference type="InterPro" id="IPR019886">
    <property type="entry name" value="Na_symporter_ssu"/>
</dbReference>
<feature type="transmembrane region" description="Helical" evidence="1">
    <location>
        <begin position="51"/>
        <end position="71"/>
    </location>
</feature>
<name>A0A1X3CSL7_9NEIS</name>
<evidence type="ECO:0000259" key="2">
    <source>
        <dbReference type="Pfam" id="PF13937"/>
    </source>
</evidence>
<dbReference type="Proteomes" id="UP000254055">
    <property type="component" value="Unassembled WGS sequence"/>
</dbReference>
<accession>A0A1X3CSL7</accession>
<keyword evidence="1" id="KW-0812">Transmembrane</keyword>
<dbReference type="Proteomes" id="UP000193466">
    <property type="component" value="Unassembled WGS sequence"/>
</dbReference>
<dbReference type="NCBIfam" id="TIGR03647">
    <property type="entry name" value="Na_symport_sm"/>
    <property type="match status" value="1"/>
</dbReference>
<reference evidence="4 7" key="2">
    <citation type="submission" date="2017-06" db="EMBL/GenBank/DDBJ databases">
        <authorList>
            <consortium name="Pathogen Informatics"/>
        </authorList>
    </citation>
    <scope>NUCLEOTIDE SEQUENCE [LARGE SCALE GENOMIC DNA]</scope>
    <source>
        <strain evidence="4 7">NCTC12230</strain>
    </source>
</reference>
<dbReference type="Proteomes" id="UP000215033">
    <property type="component" value="Chromosome 1"/>
</dbReference>
<dbReference type="RefSeq" id="WP_085363132.1">
    <property type="nucleotide sequence ID" value="NZ_JAUNKT010000064.1"/>
</dbReference>
<organism evidence="5 8">
    <name type="scientific">Neisseria zoodegmatis</name>
    <dbReference type="NCBI Taxonomy" id="326523"/>
    <lineage>
        <taxon>Bacteria</taxon>
        <taxon>Pseudomonadati</taxon>
        <taxon>Pseudomonadota</taxon>
        <taxon>Betaproteobacteria</taxon>
        <taxon>Neisseriales</taxon>
        <taxon>Neisseriaceae</taxon>
        <taxon>Neisseria</taxon>
    </lineage>
</organism>
<keyword evidence="1" id="KW-1133">Transmembrane helix</keyword>
<feature type="transmembrane region" description="Helical" evidence="1">
    <location>
        <begin position="18"/>
        <end position="39"/>
    </location>
</feature>
<dbReference type="EMBL" id="MTBM01000004">
    <property type="protein sequence ID" value="OSI10595.1"/>
    <property type="molecule type" value="Genomic_DNA"/>
</dbReference>
<proteinExistence type="predicted"/>
<evidence type="ECO:0000313" key="8">
    <source>
        <dbReference type="Proteomes" id="UP000254055"/>
    </source>
</evidence>